<evidence type="ECO:0000256" key="12">
    <source>
        <dbReference type="ARBA" id="ARBA00023128"/>
    </source>
</evidence>
<dbReference type="InterPro" id="IPR050269">
    <property type="entry name" value="ComplexI_Subunit6"/>
</dbReference>
<geneLocation type="mitochondrion" evidence="18"/>
<keyword evidence="7 16" id="KW-0812">Transmembrane</keyword>
<feature type="signal peptide" evidence="17">
    <location>
        <begin position="1"/>
        <end position="20"/>
    </location>
</feature>
<proteinExistence type="inferred from homology"/>
<feature type="transmembrane region" description="Helical" evidence="16">
    <location>
        <begin position="49"/>
        <end position="70"/>
    </location>
</feature>
<comment type="catalytic activity">
    <reaction evidence="15">
        <text>a ubiquinone + NADH + 5 H(+)(in) = a ubiquinol + NAD(+) + 4 H(+)(out)</text>
        <dbReference type="Rhea" id="RHEA:29091"/>
        <dbReference type="Rhea" id="RHEA-COMP:9565"/>
        <dbReference type="Rhea" id="RHEA-COMP:9566"/>
        <dbReference type="ChEBI" id="CHEBI:15378"/>
        <dbReference type="ChEBI" id="CHEBI:16389"/>
        <dbReference type="ChEBI" id="CHEBI:17976"/>
        <dbReference type="ChEBI" id="CHEBI:57540"/>
        <dbReference type="ChEBI" id="CHEBI:57945"/>
        <dbReference type="EC" id="7.1.1.2"/>
    </reaction>
</comment>
<dbReference type="GO" id="GO:0008137">
    <property type="term" value="F:NADH dehydrogenase (ubiquinone) activity"/>
    <property type="evidence" value="ECO:0007669"/>
    <property type="project" value="UniProtKB-EC"/>
</dbReference>
<feature type="transmembrane region" description="Helical" evidence="16">
    <location>
        <begin position="145"/>
        <end position="165"/>
    </location>
</feature>
<evidence type="ECO:0000256" key="4">
    <source>
        <dbReference type="ARBA" id="ARBA00021095"/>
    </source>
</evidence>
<keyword evidence="17" id="KW-0732">Signal</keyword>
<keyword evidence="6" id="KW-0679">Respiratory chain</keyword>
<evidence type="ECO:0000256" key="16">
    <source>
        <dbReference type="SAM" id="Phobius"/>
    </source>
</evidence>
<keyword evidence="11" id="KW-0520">NAD</keyword>
<keyword evidence="13 16" id="KW-0472">Membrane</keyword>
<feature type="transmembrane region" description="Helical" evidence="16">
    <location>
        <begin position="82"/>
        <end position="101"/>
    </location>
</feature>
<keyword evidence="10 16" id="KW-1133">Transmembrane helix</keyword>
<organism evidence="18">
    <name type="scientific">Phryganogryllacris xiai</name>
    <dbReference type="NCBI Taxonomy" id="1945534"/>
    <lineage>
        <taxon>Eukaryota</taxon>
        <taxon>Metazoa</taxon>
        <taxon>Ecdysozoa</taxon>
        <taxon>Arthropoda</taxon>
        <taxon>Hexapoda</taxon>
        <taxon>Insecta</taxon>
        <taxon>Pterygota</taxon>
        <taxon>Neoptera</taxon>
        <taxon>Polyneoptera</taxon>
        <taxon>Orthoptera</taxon>
        <taxon>Ensifera</taxon>
        <taxon>Tettigoniidea</taxon>
        <taxon>Stenopelmatoidea</taxon>
        <taxon>Gryllacrididae</taxon>
        <taxon>Phryganogryllacris</taxon>
    </lineage>
</organism>
<evidence type="ECO:0000256" key="8">
    <source>
        <dbReference type="ARBA" id="ARBA00022967"/>
    </source>
</evidence>
<keyword evidence="12 18" id="KW-0496">Mitochondrion</keyword>
<evidence type="ECO:0000256" key="7">
    <source>
        <dbReference type="ARBA" id="ARBA00022692"/>
    </source>
</evidence>
<evidence type="ECO:0000256" key="1">
    <source>
        <dbReference type="ARBA" id="ARBA00004225"/>
    </source>
</evidence>
<dbReference type="EMBL" id="KX057734">
    <property type="protein sequence ID" value="AQM40106.1"/>
    <property type="molecule type" value="Genomic_DNA"/>
</dbReference>
<keyword evidence="9" id="KW-0249">Electron transport</keyword>
<feature type="transmembrane region" description="Helical" evidence="16">
    <location>
        <begin position="24"/>
        <end position="43"/>
    </location>
</feature>
<name>A0A1Q1MPU4_9ORTH</name>
<reference evidence="18" key="1">
    <citation type="submission" date="2016-04" db="EMBL/GenBank/DDBJ databases">
        <title>Towards a higher-level phylogeny of ensiferan insects inferred from mitochondrial genome sequences.</title>
        <authorList>
            <person name="Zhou Z.J."/>
        </authorList>
    </citation>
    <scope>NUCLEOTIDE SEQUENCE</scope>
</reference>
<protein>
    <recommendedName>
        <fullName evidence="4">NADH-ubiquinone oxidoreductase chain 6</fullName>
        <ecNumber evidence="3">7.1.1.2</ecNumber>
    </recommendedName>
    <alternativeName>
        <fullName evidence="14">NADH dehydrogenase subunit 6</fullName>
    </alternativeName>
</protein>
<feature type="chain" id="PRO_5010224574" description="NADH-ubiquinone oxidoreductase chain 6" evidence="17">
    <location>
        <begin position="21"/>
        <end position="173"/>
    </location>
</feature>
<evidence type="ECO:0000256" key="9">
    <source>
        <dbReference type="ARBA" id="ARBA00022982"/>
    </source>
</evidence>
<dbReference type="PANTHER" id="PTHR11435:SF1">
    <property type="entry name" value="NADH-UBIQUINONE OXIDOREDUCTASE CHAIN 6"/>
    <property type="match status" value="1"/>
</dbReference>
<evidence type="ECO:0000313" key="18">
    <source>
        <dbReference type="EMBL" id="AQM40106.1"/>
    </source>
</evidence>
<comment type="subcellular location">
    <subcellularLocation>
        <location evidence="1">Mitochondrion membrane</location>
        <topology evidence="1">Multi-pass membrane protein</topology>
    </subcellularLocation>
</comment>
<evidence type="ECO:0000256" key="17">
    <source>
        <dbReference type="SAM" id="SignalP"/>
    </source>
</evidence>
<dbReference type="EC" id="7.1.1.2" evidence="3"/>
<keyword evidence="8" id="KW-1278">Translocase</keyword>
<dbReference type="PANTHER" id="PTHR11435">
    <property type="entry name" value="NADH UBIQUINONE OXIDOREDUCTASE SUBUNIT ND6"/>
    <property type="match status" value="1"/>
</dbReference>
<keyword evidence="5" id="KW-0813">Transport</keyword>
<evidence type="ECO:0000256" key="11">
    <source>
        <dbReference type="ARBA" id="ARBA00023027"/>
    </source>
</evidence>
<evidence type="ECO:0000256" key="5">
    <source>
        <dbReference type="ARBA" id="ARBA00022448"/>
    </source>
</evidence>
<evidence type="ECO:0000256" key="3">
    <source>
        <dbReference type="ARBA" id="ARBA00012944"/>
    </source>
</evidence>
<evidence type="ECO:0000256" key="6">
    <source>
        <dbReference type="ARBA" id="ARBA00022660"/>
    </source>
</evidence>
<sequence length="173" mass="20007">MTLIILTLLNMLSTILFTQCKHPLSMTLIIIIQTLLTCSFLGMISQSFWFSYILFLIFLGGMLILFIYITSLASNEMFSIPLTLIKTFLMIMIIFTPLWWLDPSPFNMITNNLDMTLINQSTNYWTDSSLSLIKLYNNPNNLNTLMLMMYLFLTLIAIVKITNIFSGPLRPMF</sequence>
<comment type="similarity">
    <text evidence="2">Belongs to the complex I subunit 6 family.</text>
</comment>
<evidence type="ECO:0000256" key="10">
    <source>
        <dbReference type="ARBA" id="ARBA00022989"/>
    </source>
</evidence>
<gene>
    <name evidence="18" type="primary">ND6</name>
</gene>
<evidence type="ECO:0000256" key="15">
    <source>
        <dbReference type="ARBA" id="ARBA00049551"/>
    </source>
</evidence>
<dbReference type="GO" id="GO:0031966">
    <property type="term" value="C:mitochondrial membrane"/>
    <property type="evidence" value="ECO:0007669"/>
    <property type="project" value="UniProtKB-SubCell"/>
</dbReference>
<evidence type="ECO:0000256" key="14">
    <source>
        <dbReference type="ARBA" id="ARBA00031019"/>
    </source>
</evidence>
<dbReference type="AlphaFoldDB" id="A0A1Q1MPU4"/>
<accession>A0A1Q1MPU4</accession>
<evidence type="ECO:0000256" key="13">
    <source>
        <dbReference type="ARBA" id="ARBA00023136"/>
    </source>
</evidence>
<evidence type="ECO:0000256" key="2">
    <source>
        <dbReference type="ARBA" id="ARBA00005698"/>
    </source>
</evidence>